<feature type="region of interest" description="Disordered" evidence="1">
    <location>
        <begin position="1"/>
        <end position="102"/>
    </location>
</feature>
<accession>A0A834MBB7</accession>
<protein>
    <submittedName>
        <fullName evidence="2">Uncharacterized protein</fullName>
    </submittedName>
</protein>
<dbReference type="EMBL" id="JAACXV010013370">
    <property type="protein sequence ID" value="KAF7273570.1"/>
    <property type="molecule type" value="Genomic_DNA"/>
</dbReference>
<dbReference type="AlphaFoldDB" id="A0A834MBB7"/>
<proteinExistence type="predicted"/>
<evidence type="ECO:0000313" key="3">
    <source>
        <dbReference type="Proteomes" id="UP000625711"/>
    </source>
</evidence>
<sequence>MPVGRPRWRELGRPEGAVRLDKQSNADPQVQKIAPGREYGPVHVHGGIVTTQRRSRNSSGTRESGRGGRRRRECEIAGDAQPPLSSAISSPTVSASAGCRQQRLRHPRNVRYRYEISRVEMLVDQDLLCLSGASIGGCLGPVATYSSSTTKPVKEHYLSQKLDQLNLHMDGFGQLQ</sequence>
<reference evidence="2" key="1">
    <citation type="submission" date="2020-08" db="EMBL/GenBank/DDBJ databases">
        <title>Genome sequencing and assembly of the red palm weevil Rhynchophorus ferrugineus.</title>
        <authorList>
            <person name="Dias G.B."/>
            <person name="Bergman C.M."/>
            <person name="Manee M."/>
        </authorList>
    </citation>
    <scope>NUCLEOTIDE SEQUENCE</scope>
    <source>
        <strain evidence="2">AA-2017</strain>
        <tissue evidence="2">Whole larva</tissue>
    </source>
</reference>
<feature type="compositionally biased region" description="Basic and acidic residues" evidence="1">
    <location>
        <begin position="7"/>
        <end position="24"/>
    </location>
</feature>
<evidence type="ECO:0000313" key="2">
    <source>
        <dbReference type="EMBL" id="KAF7273570.1"/>
    </source>
</evidence>
<organism evidence="2 3">
    <name type="scientific">Rhynchophorus ferrugineus</name>
    <name type="common">Red palm weevil</name>
    <name type="synonym">Curculio ferrugineus</name>
    <dbReference type="NCBI Taxonomy" id="354439"/>
    <lineage>
        <taxon>Eukaryota</taxon>
        <taxon>Metazoa</taxon>
        <taxon>Ecdysozoa</taxon>
        <taxon>Arthropoda</taxon>
        <taxon>Hexapoda</taxon>
        <taxon>Insecta</taxon>
        <taxon>Pterygota</taxon>
        <taxon>Neoptera</taxon>
        <taxon>Endopterygota</taxon>
        <taxon>Coleoptera</taxon>
        <taxon>Polyphaga</taxon>
        <taxon>Cucujiformia</taxon>
        <taxon>Curculionidae</taxon>
        <taxon>Dryophthorinae</taxon>
        <taxon>Rhynchophorus</taxon>
    </lineage>
</organism>
<dbReference type="Proteomes" id="UP000625711">
    <property type="component" value="Unassembled WGS sequence"/>
</dbReference>
<keyword evidence="3" id="KW-1185">Reference proteome</keyword>
<gene>
    <name evidence="2" type="ORF">GWI33_013732</name>
</gene>
<name>A0A834MBB7_RHYFE</name>
<feature type="compositionally biased region" description="Low complexity" evidence="1">
    <location>
        <begin position="85"/>
        <end position="97"/>
    </location>
</feature>
<evidence type="ECO:0000256" key="1">
    <source>
        <dbReference type="SAM" id="MobiDB-lite"/>
    </source>
</evidence>
<comment type="caution">
    <text evidence="2">The sequence shown here is derived from an EMBL/GenBank/DDBJ whole genome shotgun (WGS) entry which is preliminary data.</text>
</comment>